<protein>
    <recommendedName>
        <fullName evidence="3">Thioredoxin</fullName>
    </recommendedName>
</protein>
<sequence length="84" mass="9794">MSHLDDKLNIVIMYEEGEPPAFDLEDIISEISEDTVGRSTPYPENHVVDYKEELGIETFPVIMVFNDKELLFKGYNPEEIIHFF</sequence>
<accession>A0A1G8KV14</accession>
<dbReference type="EMBL" id="FNDU01000008">
    <property type="protein sequence ID" value="SDI47223.1"/>
    <property type="molecule type" value="Genomic_DNA"/>
</dbReference>
<evidence type="ECO:0000313" key="1">
    <source>
        <dbReference type="EMBL" id="SDI47223.1"/>
    </source>
</evidence>
<dbReference type="RefSeq" id="WP_091585837.1">
    <property type="nucleotide sequence ID" value="NZ_FNDU01000008.1"/>
</dbReference>
<dbReference type="OrthoDB" id="2626097at2"/>
<organism evidence="1 2">
    <name type="scientific">Alteribacillus bidgolensis</name>
    <dbReference type="NCBI Taxonomy" id="930129"/>
    <lineage>
        <taxon>Bacteria</taxon>
        <taxon>Bacillati</taxon>
        <taxon>Bacillota</taxon>
        <taxon>Bacilli</taxon>
        <taxon>Bacillales</taxon>
        <taxon>Bacillaceae</taxon>
        <taxon>Alteribacillus</taxon>
    </lineage>
</organism>
<dbReference type="Proteomes" id="UP000199017">
    <property type="component" value="Unassembled WGS sequence"/>
</dbReference>
<evidence type="ECO:0008006" key="3">
    <source>
        <dbReference type="Google" id="ProtNLM"/>
    </source>
</evidence>
<evidence type="ECO:0000313" key="2">
    <source>
        <dbReference type="Proteomes" id="UP000199017"/>
    </source>
</evidence>
<dbReference type="AlphaFoldDB" id="A0A1G8KV14"/>
<keyword evidence="2" id="KW-1185">Reference proteome</keyword>
<reference evidence="1 2" key="1">
    <citation type="submission" date="2016-10" db="EMBL/GenBank/DDBJ databases">
        <authorList>
            <person name="de Groot N.N."/>
        </authorList>
    </citation>
    <scope>NUCLEOTIDE SEQUENCE [LARGE SCALE GENOMIC DNA]</scope>
    <source>
        <strain evidence="2">P4B,CCM 7963,CECT 7998,DSM 25260,IBRC-M 10614,KCTC 13821</strain>
    </source>
</reference>
<proteinExistence type="predicted"/>
<gene>
    <name evidence="1" type="ORF">SAMN05216352_10823</name>
</gene>
<name>A0A1G8KV14_9BACI</name>